<keyword evidence="4" id="KW-0472">Membrane</keyword>
<keyword evidence="6" id="KW-0675">Receptor</keyword>
<evidence type="ECO:0000256" key="2">
    <source>
        <dbReference type="ARBA" id="ARBA00022692"/>
    </source>
</evidence>
<gene>
    <name evidence="6" type="ORF">D0Y65_009641</name>
</gene>
<sequence>METIPKLLEHEIDMSSLYVFSMPSPPPPPPPLPVERVIVEPTLFHKEANINPPKKSPVPPTFAKTFTIASLQQCTNSFSQDNLIGLGMLGSVYRAELPDGKILAVKKLDKRVSDHQTDDEFLELINSIDRIRHPNIAELIGYCAEHGQRLLIYEYCINGSLEDALHSDDEFKTRLSWNSRYK</sequence>
<evidence type="ECO:0000256" key="1">
    <source>
        <dbReference type="ARBA" id="ARBA00004479"/>
    </source>
</evidence>
<dbReference type="GO" id="GO:0004672">
    <property type="term" value="F:protein kinase activity"/>
    <property type="evidence" value="ECO:0007669"/>
    <property type="project" value="InterPro"/>
</dbReference>
<evidence type="ECO:0000313" key="6">
    <source>
        <dbReference type="EMBL" id="RZC16452.1"/>
    </source>
</evidence>
<dbReference type="PANTHER" id="PTHR48006:SF91">
    <property type="entry name" value="PROTEIN KINASE-LIKE"/>
    <property type="match status" value="1"/>
</dbReference>
<dbReference type="InterPro" id="IPR011009">
    <property type="entry name" value="Kinase-like_dom_sf"/>
</dbReference>
<dbReference type="GO" id="GO:0005524">
    <property type="term" value="F:ATP binding"/>
    <property type="evidence" value="ECO:0007669"/>
    <property type="project" value="InterPro"/>
</dbReference>
<keyword evidence="3" id="KW-1133">Transmembrane helix</keyword>
<dbReference type="PANTHER" id="PTHR48006">
    <property type="entry name" value="LEUCINE-RICH REPEAT-CONTAINING PROTEIN DDB_G0281931-RELATED"/>
    <property type="match status" value="1"/>
</dbReference>
<dbReference type="EMBL" id="QZWG01000004">
    <property type="protein sequence ID" value="RZC16452.1"/>
    <property type="molecule type" value="Genomic_DNA"/>
</dbReference>
<dbReference type="FunFam" id="3.30.200.20:FF:000125">
    <property type="entry name" value="Protein STRUBBELIG-RECEPTOR FAMILY 8"/>
    <property type="match status" value="1"/>
</dbReference>
<protein>
    <submittedName>
        <fullName evidence="6">Protein STRUBBELIG-RECEPTOR FAMILY 1</fullName>
    </submittedName>
</protein>
<dbReference type="PROSITE" id="PS50011">
    <property type="entry name" value="PROTEIN_KINASE_DOM"/>
    <property type="match status" value="1"/>
</dbReference>
<dbReference type="Proteomes" id="UP000289340">
    <property type="component" value="Chromosome 4"/>
</dbReference>
<keyword evidence="2" id="KW-0812">Transmembrane</keyword>
<dbReference type="Pfam" id="PF00069">
    <property type="entry name" value="Pkinase"/>
    <property type="match status" value="1"/>
</dbReference>
<feature type="domain" description="Protein kinase" evidence="5">
    <location>
        <begin position="78"/>
        <end position="182"/>
    </location>
</feature>
<reference evidence="6 7" key="1">
    <citation type="submission" date="2018-09" db="EMBL/GenBank/DDBJ databases">
        <title>A high-quality reference genome of wild soybean provides a powerful tool to mine soybean genomes.</title>
        <authorList>
            <person name="Xie M."/>
            <person name="Chung C.Y.L."/>
            <person name="Li M.-W."/>
            <person name="Wong F.-L."/>
            <person name="Chan T.-F."/>
            <person name="Lam H.-M."/>
        </authorList>
    </citation>
    <scope>NUCLEOTIDE SEQUENCE [LARGE SCALE GENOMIC DNA]</scope>
    <source>
        <strain evidence="7">cv. W05</strain>
        <tissue evidence="6">Hypocotyl of etiolated seedlings</tissue>
    </source>
</reference>
<dbReference type="GO" id="GO:0016020">
    <property type="term" value="C:membrane"/>
    <property type="evidence" value="ECO:0007669"/>
    <property type="project" value="UniProtKB-SubCell"/>
</dbReference>
<evidence type="ECO:0000259" key="5">
    <source>
        <dbReference type="PROSITE" id="PS50011"/>
    </source>
</evidence>
<proteinExistence type="predicted"/>
<comment type="caution">
    <text evidence="6">The sequence shown here is derived from an EMBL/GenBank/DDBJ whole genome shotgun (WGS) entry which is preliminary data.</text>
</comment>
<dbReference type="SMR" id="A0A445KZZ8"/>
<keyword evidence="7" id="KW-1185">Reference proteome</keyword>
<evidence type="ECO:0000256" key="3">
    <source>
        <dbReference type="ARBA" id="ARBA00022989"/>
    </source>
</evidence>
<dbReference type="InterPro" id="IPR051824">
    <property type="entry name" value="LRR_Rcpt-Like_S/T_Kinase"/>
</dbReference>
<evidence type="ECO:0000313" key="7">
    <source>
        <dbReference type="Proteomes" id="UP000289340"/>
    </source>
</evidence>
<name>A0A445KZZ8_GLYSO</name>
<evidence type="ECO:0000256" key="4">
    <source>
        <dbReference type="ARBA" id="ARBA00023136"/>
    </source>
</evidence>
<organism evidence="6 7">
    <name type="scientific">Glycine soja</name>
    <name type="common">Wild soybean</name>
    <dbReference type="NCBI Taxonomy" id="3848"/>
    <lineage>
        <taxon>Eukaryota</taxon>
        <taxon>Viridiplantae</taxon>
        <taxon>Streptophyta</taxon>
        <taxon>Embryophyta</taxon>
        <taxon>Tracheophyta</taxon>
        <taxon>Spermatophyta</taxon>
        <taxon>Magnoliopsida</taxon>
        <taxon>eudicotyledons</taxon>
        <taxon>Gunneridae</taxon>
        <taxon>Pentapetalae</taxon>
        <taxon>rosids</taxon>
        <taxon>fabids</taxon>
        <taxon>Fabales</taxon>
        <taxon>Fabaceae</taxon>
        <taxon>Papilionoideae</taxon>
        <taxon>50 kb inversion clade</taxon>
        <taxon>NPAAA clade</taxon>
        <taxon>indigoferoid/millettioid clade</taxon>
        <taxon>Phaseoleae</taxon>
        <taxon>Glycine</taxon>
        <taxon>Glycine subgen. Soja</taxon>
    </lineage>
</organism>
<dbReference type="AlphaFoldDB" id="A0A445KZZ8"/>
<accession>A0A445KZZ8</accession>
<comment type="subcellular location">
    <subcellularLocation>
        <location evidence="1">Membrane</location>
        <topology evidence="1">Single-pass type I membrane protein</topology>
    </subcellularLocation>
</comment>
<dbReference type="Gramene" id="XM_028372981.1">
    <property type="protein sequence ID" value="XP_028228782.1"/>
    <property type="gene ID" value="LOC114409500"/>
</dbReference>
<dbReference type="SUPFAM" id="SSF56112">
    <property type="entry name" value="Protein kinase-like (PK-like)"/>
    <property type="match status" value="1"/>
</dbReference>
<dbReference type="Gene3D" id="3.30.200.20">
    <property type="entry name" value="Phosphorylase Kinase, domain 1"/>
    <property type="match status" value="1"/>
</dbReference>
<dbReference type="InterPro" id="IPR000719">
    <property type="entry name" value="Prot_kinase_dom"/>
</dbReference>